<dbReference type="Proteomes" id="UP000012960">
    <property type="component" value="Unplaced"/>
</dbReference>
<evidence type="ECO:0000313" key="3">
    <source>
        <dbReference type="Proteomes" id="UP000012960"/>
    </source>
</evidence>
<reference evidence="2" key="2">
    <citation type="submission" date="2021-05" db="UniProtKB">
        <authorList>
            <consortium name="EnsemblPlants"/>
        </authorList>
    </citation>
    <scope>IDENTIFICATION</scope>
    <source>
        <strain evidence="2">subsp. malaccensis</strain>
    </source>
</reference>
<evidence type="ECO:0000313" key="2">
    <source>
        <dbReference type="EnsemblPlants" id="Ma05_p19790.1"/>
    </source>
</evidence>
<accession>A0A804J6E0</accession>
<gene>
    <name evidence="1" type="ORF">GSMUA_269050.1</name>
</gene>
<dbReference type="EMBL" id="HG996470">
    <property type="protein sequence ID" value="CAG1838728.1"/>
    <property type="molecule type" value="Genomic_DNA"/>
</dbReference>
<dbReference type="Gramene" id="Ma05_t19790.1">
    <property type="protein sequence ID" value="Ma05_p19790.1"/>
    <property type="gene ID" value="Ma05_g19790"/>
</dbReference>
<dbReference type="InParanoid" id="A0A804J6E0"/>
<dbReference type="AlphaFoldDB" id="A0A804J6E0"/>
<protein>
    <submittedName>
        <fullName evidence="1">(wild Malaysian banana) hypothetical protein</fullName>
    </submittedName>
</protein>
<evidence type="ECO:0000313" key="1">
    <source>
        <dbReference type="EMBL" id="CAG1838728.1"/>
    </source>
</evidence>
<proteinExistence type="predicted"/>
<organism evidence="2 3">
    <name type="scientific">Musa acuminata subsp. malaccensis</name>
    <name type="common">Wild banana</name>
    <name type="synonym">Musa malaccensis</name>
    <dbReference type="NCBI Taxonomy" id="214687"/>
    <lineage>
        <taxon>Eukaryota</taxon>
        <taxon>Viridiplantae</taxon>
        <taxon>Streptophyta</taxon>
        <taxon>Embryophyta</taxon>
        <taxon>Tracheophyta</taxon>
        <taxon>Spermatophyta</taxon>
        <taxon>Magnoliopsida</taxon>
        <taxon>Liliopsida</taxon>
        <taxon>Zingiberales</taxon>
        <taxon>Musaceae</taxon>
        <taxon>Musa</taxon>
    </lineage>
</organism>
<sequence length="66" mass="7295">MASKLLQLIPNPGRTIQQVLCVSLASPIVPHRENQTCCICNCPFFIVVICSSFVRGCRSKSIDRTT</sequence>
<keyword evidence="3" id="KW-1185">Reference proteome</keyword>
<reference evidence="1" key="1">
    <citation type="submission" date="2021-03" db="EMBL/GenBank/DDBJ databases">
        <authorList>
            <consortium name="Genoscope - CEA"/>
            <person name="William W."/>
        </authorList>
    </citation>
    <scope>NUCLEOTIDE SEQUENCE</scope>
    <source>
        <strain evidence="1">Doubled-haploid Pahang</strain>
    </source>
</reference>
<name>A0A804J6E0_MUSAM</name>
<dbReference type="EnsemblPlants" id="Ma05_t19790.1">
    <property type="protein sequence ID" value="Ma05_p19790.1"/>
    <property type="gene ID" value="Ma05_g19790"/>
</dbReference>